<keyword evidence="2" id="KW-1185">Reference proteome</keyword>
<evidence type="ECO:0008006" key="3">
    <source>
        <dbReference type="Google" id="ProtNLM"/>
    </source>
</evidence>
<sequence>MSELQEVTFSDLLQRPNETVEKLKSARSRSLRVHRRGSEDDLILTTAARATQDDELIDVATRLLRAVMSNPVVRSTHLLEILPKVFPWIRFLTDGDRMTFAQELVDVMDASESLGSPTPVLQLITEWRHTAEIYADPELLAALGSNVVEDSGTVPPPVV</sequence>
<name>A0ABN2F7D1_9ACTN</name>
<evidence type="ECO:0000313" key="1">
    <source>
        <dbReference type="EMBL" id="GAA1633996.1"/>
    </source>
</evidence>
<organism evidence="1 2">
    <name type="scientific">Kribbella alba</name>
    <dbReference type="NCBI Taxonomy" id="190197"/>
    <lineage>
        <taxon>Bacteria</taxon>
        <taxon>Bacillati</taxon>
        <taxon>Actinomycetota</taxon>
        <taxon>Actinomycetes</taxon>
        <taxon>Propionibacteriales</taxon>
        <taxon>Kribbellaceae</taxon>
        <taxon>Kribbella</taxon>
    </lineage>
</organism>
<reference evidence="1 2" key="1">
    <citation type="journal article" date="2019" name="Int. J. Syst. Evol. Microbiol.">
        <title>The Global Catalogue of Microorganisms (GCM) 10K type strain sequencing project: providing services to taxonomists for standard genome sequencing and annotation.</title>
        <authorList>
            <consortium name="The Broad Institute Genomics Platform"/>
            <consortium name="The Broad Institute Genome Sequencing Center for Infectious Disease"/>
            <person name="Wu L."/>
            <person name="Ma J."/>
        </authorList>
    </citation>
    <scope>NUCLEOTIDE SEQUENCE [LARGE SCALE GENOMIC DNA]</scope>
    <source>
        <strain evidence="1 2">JCM 14306</strain>
    </source>
</reference>
<dbReference type="EMBL" id="BAAANE010000004">
    <property type="protein sequence ID" value="GAA1633996.1"/>
    <property type="molecule type" value="Genomic_DNA"/>
</dbReference>
<comment type="caution">
    <text evidence="1">The sequence shown here is derived from an EMBL/GenBank/DDBJ whole genome shotgun (WGS) entry which is preliminary data.</text>
</comment>
<dbReference type="Proteomes" id="UP001501319">
    <property type="component" value="Unassembled WGS sequence"/>
</dbReference>
<proteinExistence type="predicted"/>
<gene>
    <name evidence="1" type="ORF">GCM10009744_23310</name>
</gene>
<protein>
    <recommendedName>
        <fullName evidence="3">Prevent-host-death family protein</fullName>
    </recommendedName>
</protein>
<evidence type="ECO:0000313" key="2">
    <source>
        <dbReference type="Proteomes" id="UP001501319"/>
    </source>
</evidence>
<dbReference type="RefSeq" id="WP_344111093.1">
    <property type="nucleotide sequence ID" value="NZ_BAAANE010000004.1"/>
</dbReference>
<accession>A0ABN2F7D1</accession>